<feature type="non-terminal residue" evidence="2">
    <location>
        <position position="148"/>
    </location>
</feature>
<dbReference type="OrthoDB" id="431960at2759"/>
<keyword evidence="3" id="KW-1185">Reference proteome</keyword>
<feature type="region of interest" description="Disordered" evidence="1">
    <location>
        <begin position="25"/>
        <end position="44"/>
    </location>
</feature>
<dbReference type="Proteomes" id="UP000649617">
    <property type="component" value="Unassembled WGS sequence"/>
</dbReference>
<feature type="non-terminal residue" evidence="2">
    <location>
        <position position="1"/>
    </location>
</feature>
<proteinExistence type="predicted"/>
<dbReference type="EMBL" id="CAJNIZ010043562">
    <property type="protein sequence ID" value="CAE7663085.1"/>
    <property type="molecule type" value="Genomic_DNA"/>
</dbReference>
<evidence type="ECO:0000313" key="3">
    <source>
        <dbReference type="Proteomes" id="UP000649617"/>
    </source>
</evidence>
<dbReference type="AlphaFoldDB" id="A0A812WCM3"/>
<reference evidence="2" key="1">
    <citation type="submission" date="2021-02" db="EMBL/GenBank/DDBJ databases">
        <authorList>
            <person name="Dougan E. K."/>
            <person name="Rhodes N."/>
            <person name="Thang M."/>
            <person name="Chan C."/>
        </authorList>
    </citation>
    <scope>NUCLEOTIDE SEQUENCE</scope>
</reference>
<accession>A0A812WCM3</accession>
<name>A0A812WCM3_SYMPI</name>
<evidence type="ECO:0000313" key="2">
    <source>
        <dbReference type="EMBL" id="CAE7663085.1"/>
    </source>
</evidence>
<comment type="caution">
    <text evidence="2">The sequence shown here is derived from an EMBL/GenBank/DDBJ whole genome shotgun (WGS) entry which is preliminary data.</text>
</comment>
<protein>
    <submittedName>
        <fullName evidence="2">Uncharacterized protein</fullName>
    </submittedName>
</protein>
<evidence type="ECO:0000256" key="1">
    <source>
        <dbReference type="SAM" id="MobiDB-lite"/>
    </source>
</evidence>
<sequence>AVVCLAFLQRHRWVQARLARGHRGRRGLPRQSLESTSSSPFTGPAAAEELGDWDFGGRRRWLWLHNGKVENGWFEFGAGGSLRIEVGRAREGSWKHGEAGELIVTFGRCHHVLELVQEAAEIPTFRVKERIMKDDRLPARTNEAKTIG</sequence>
<gene>
    <name evidence="2" type="ORF">SPIL2461_LOCUS18063</name>
</gene>
<organism evidence="2 3">
    <name type="scientific">Symbiodinium pilosum</name>
    <name type="common">Dinoflagellate</name>
    <dbReference type="NCBI Taxonomy" id="2952"/>
    <lineage>
        <taxon>Eukaryota</taxon>
        <taxon>Sar</taxon>
        <taxon>Alveolata</taxon>
        <taxon>Dinophyceae</taxon>
        <taxon>Suessiales</taxon>
        <taxon>Symbiodiniaceae</taxon>
        <taxon>Symbiodinium</taxon>
    </lineage>
</organism>
<feature type="compositionally biased region" description="Polar residues" evidence="1">
    <location>
        <begin position="32"/>
        <end position="41"/>
    </location>
</feature>